<evidence type="ECO:0000313" key="2">
    <source>
        <dbReference type="EMBL" id="KAA1099407.1"/>
    </source>
</evidence>
<organism evidence="2 3">
    <name type="scientific">Puccinia graminis f. sp. tritici</name>
    <dbReference type="NCBI Taxonomy" id="56615"/>
    <lineage>
        <taxon>Eukaryota</taxon>
        <taxon>Fungi</taxon>
        <taxon>Dikarya</taxon>
        <taxon>Basidiomycota</taxon>
        <taxon>Pucciniomycotina</taxon>
        <taxon>Pucciniomycetes</taxon>
        <taxon>Pucciniales</taxon>
        <taxon>Pucciniaceae</taxon>
        <taxon>Puccinia</taxon>
    </lineage>
</organism>
<protein>
    <submittedName>
        <fullName evidence="2">Uncharacterized protein</fullName>
    </submittedName>
</protein>
<dbReference type="Proteomes" id="UP000324748">
    <property type="component" value="Unassembled WGS sequence"/>
</dbReference>
<sequence length="135" mass="14409">MHSSEQSPGGPSTGTRRVSGHFDLAYARPDRDLPGYRERATGTNRAELEAGISADTTSQIPEGGGGPWTVPNLPVGLRAPEGLCRSPKSSVYPRDKPGGPGNGLQCQAGPSFDRRVHELLIGQAVRAICLLCFRW</sequence>
<evidence type="ECO:0000313" key="3">
    <source>
        <dbReference type="Proteomes" id="UP000324748"/>
    </source>
</evidence>
<feature type="compositionally biased region" description="Polar residues" evidence="1">
    <location>
        <begin position="1"/>
        <end position="16"/>
    </location>
</feature>
<gene>
    <name evidence="2" type="ORF">PGT21_006537</name>
</gene>
<name>A0A5B0PCT8_PUCGR</name>
<keyword evidence="3" id="KW-1185">Reference proteome</keyword>
<feature type="region of interest" description="Disordered" evidence="1">
    <location>
        <begin position="1"/>
        <end position="70"/>
    </location>
</feature>
<feature type="compositionally biased region" description="Basic and acidic residues" evidence="1">
    <location>
        <begin position="28"/>
        <end position="40"/>
    </location>
</feature>
<evidence type="ECO:0000256" key="1">
    <source>
        <dbReference type="SAM" id="MobiDB-lite"/>
    </source>
</evidence>
<comment type="caution">
    <text evidence="2">The sequence shown here is derived from an EMBL/GenBank/DDBJ whole genome shotgun (WGS) entry which is preliminary data.</text>
</comment>
<proteinExistence type="predicted"/>
<reference evidence="2 3" key="1">
    <citation type="submission" date="2019-05" db="EMBL/GenBank/DDBJ databases">
        <title>Emergence of the Ug99 lineage of the wheat stem rust pathogen through somatic hybridization.</title>
        <authorList>
            <person name="Li F."/>
            <person name="Upadhyaya N.M."/>
            <person name="Sperschneider J."/>
            <person name="Matny O."/>
            <person name="Nguyen-Phuc H."/>
            <person name="Mago R."/>
            <person name="Raley C."/>
            <person name="Miller M.E."/>
            <person name="Silverstein K.A.T."/>
            <person name="Henningsen E."/>
            <person name="Hirsch C.D."/>
            <person name="Visser B."/>
            <person name="Pretorius Z.A."/>
            <person name="Steffenson B.J."/>
            <person name="Schwessinger B."/>
            <person name="Dodds P.N."/>
            <person name="Figueroa M."/>
        </authorList>
    </citation>
    <scope>NUCLEOTIDE SEQUENCE [LARGE SCALE GENOMIC DNA]</scope>
    <source>
        <strain evidence="2">21-0</strain>
    </source>
</reference>
<dbReference type="EMBL" id="VSWC01000054">
    <property type="protein sequence ID" value="KAA1099407.1"/>
    <property type="molecule type" value="Genomic_DNA"/>
</dbReference>
<accession>A0A5B0PCT8</accession>
<dbReference type="AlphaFoldDB" id="A0A5B0PCT8"/>